<comment type="caution">
    <text evidence="12">The sequence shown here is derived from an EMBL/GenBank/DDBJ whole genome shotgun (WGS) entry which is preliminary data.</text>
</comment>
<evidence type="ECO:0000256" key="8">
    <source>
        <dbReference type="ARBA" id="ARBA00023027"/>
    </source>
</evidence>
<evidence type="ECO:0000256" key="3">
    <source>
        <dbReference type="ARBA" id="ARBA00022642"/>
    </source>
</evidence>
<dbReference type="AlphaFoldDB" id="A0A1F5VVG3"/>
<evidence type="ECO:0000256" key="1">
    <source>
        <dbReference type="ARBA" id="ARBA00002324"/>
    </source>
</evidence>
<evidence type="ECO:0000256" key="6">
    <source>
        <dbReference type="ARBA" id="ARBA00022741"/>
    </source>
</evidence>
<dbReference type="NCBIfam" id="TIGR00482">
    <property type="entry name" value="nicotinate (nicotinamide) nucleotide adenylyltransferase"/>
    <property type="match status" value="1"/>
</dbReference>
<comment type="catalytic activity">
    <reaction evidence="9 10">
        <text>nicotinate beta-D-ribonucleotide + ATP + H(+) = deamido-NAD(+) + diphosphate</text>
        <dbReference type="Rhea" id="RHEA:22860"/>
        <dbReference type="ChEBI" id="CHEBI:15378"/>
        <dbReference type="ChEBI" id="CHEBI:30616"/>
        <dbReference type="ChEBI" id="CHEBI:33019"/>
        <dbReference type="ChEBI" id="CHEBI:57502"/>
        <dbReference type="ChEBI" id="CHEBI:58437"/>
        <dbReference type="EC" id="2.7.7.18"/>
    </reaction>
</comment>
<dbReference type="CDD" id="cd02165">
    <property type="entry name" value="NMNAT"/>
    <property type="match status" value="1"/>
</dbReference>
<dbReference type="UniPathway" id="UPA00253">
    <property type="reaction ID" value="UER00332"/>
</dbReference>
<dbReference type="GO" id="GO:0005524">
    <property type="term" value="F:ATP binding"/>
    <property type="evidence" value="ECO:0007669"/>
    <property type="project" value="UniProtKB-KW"/>
</dbReference>
<accession>A0A1F5VVG3</accession>
<gene>
    <name evidence="10" type="primary">nadD</name>
    <name evidence="12" type="ORF">A2Y62_20995</name>
</gene>
<proteinExistence type="inferred from homology"/>
<sequence length="217" mass="25151">MRIGIIGGSFNPVHSGHLHAAKFTMEQAELDEILFLPAFLPPHKPESVFISPYHRYAMLSIATQSQDHFKILTSELETSRICYTIDTIKTLQAHFKRHKGKLESPDLFFIMGSDAFLEIQTWKNYKELITLLYFIILERKGVSFSVLYNLPPLITKRYADNCATASIKSQKNIILLKGKMLTISSSHIRTRYKQGNDITRYIPKSVYNYIKKYHLYE</sequence>
<keyword evidence="5 10" id="KW-0548">Nucleotidyltransferase</keyword>
<dbReference type="InterPro" id="IPR004821">
    <property type="entry name" value="Cyt_trans-like"/>
</dbReference>
<evidence type="ECO:0000313" key="13">
    <source>
        <dbReference type="Proteomes" id="UP000178943"/>
    </source>
</evidence>
<dbReference type="GO" id="GO:0009435">
    <property type="term" value="P:NAD+ biosynthetic process"/>
    <property type="evidence" value="ECO:0007669"/>
    <property type="project" value="UniProtKB-UniRule"/>
</dbReference>
<dbReference type="InterPro" id="IPR005248">
    <property type="entry name" value="NadD/NMNAT"/>
</dbReference>
<dbReference type="GO" id="GO:0004515">
    <property type="term" value="F:nicotinate-nucleotide adenylyltransferase activity"/>
    <property type="evidence" value="ECO:0007669"/>
    <property type="project" value="UniProtKB-UniRule"/>
</dbReference>
<dbReference type="NCBIfam" id="NF000840">
    <property type="entry name" value="PRK00071.1-3"/>
    <property type="match status" value="1"/>
</dbReference>
<keyword evidence="8 10" id="KW-0520">NAD</keyword>
<keyword evidence="4 10" id="KW-0808">Transferase</keyword>
<comment type="similarity">
    <text evidence="10">Belongs to the NadD family.</text>
</comment>
<dbReference type="Gene3D" id="3.40.50.620">
    <property type="entry name" value="HUPs"/>
    <property type="match status" value="1"/>
</dbReference>
<evidence type="ECO:0000256" key="4">
    <source>
        <dbReference type="ARBA" id="ARBA00022679"/>
    </source>
</evidence>
<dbReference type="EC" id="2.7.7.18" evidence="10"/>
<dbReference type="HAMAP" id="MF_00244">
    <property type="entry name" value="NaMN_adenylyltr"/>
    <property type="match status" value="1"/>
</dbReference>
<dbReference type="InterPro" id="IPR014729">
    <property type="entry name" value="Rossmann-like_a/b/a_fold"/>
</dbReference>
<evidence type="ECO:0000256" key="9">
    <source>
        <dbReference type="ARBA" id="ARBA00048721"/>
    </source>
</evidence>
<evidence type="ECO:0000259" key="11">
    <source>
        <dbReference type="Pfam" id="PF01467"/>
    </source>
</evidence>
<dbReference type="PANTHER" id="PTHR39321">
    <property type="entry name" value="NICOTINATE-NUCLEOTIDE ADENYLYLTRANSFERASE-RELATED"/>
    <property type="match status" value="1"/>
</dbReference>
<evidence type="ECO:0000256" key="7">
    <source>
        <dbReference type="ARBA" id="ARBA00022840"/>
    </source>
</evidence>
<dbReference type="EMBL" id="MFGW01000057">
    <property type="protein sequence ID" value="OGF67385.1"/>
    <property type="molecule type" value="Genomic_DNA"/>
</dbReference>
<dbReference type="Pfam" id="PF01467">
    <property type="entry name" value="CTP_transf_like"/>
    <property type="match status" value="1"/>
</dbReference>
<evidence type="ECO:0000256" key="10">
    <source>
        <dbReference type="HAMAP-Rule" id="MF_00244"/>
    </source>
</evidence>
<dbReference type="Proteomes" id="UP000178943">
    <property type="component" value="Unassembled WGS sequence"/>
</dbReference>
<keyword evidence="6 10" id="KW-0547">Nucleotide-binding</keyword>
<evidence type="ECO:0000256" key="2">
    <source>
        <dbReference type="ARBA" id="ARBA00005019"/>
    </source>
</evidence>
<keyword evidence="7 10" id="KW-0067">ATP-binding</keyword>
<comment type="function">
    <text evidence="1 10">Catalyzes the reversible adenylation of nicotinate mononucleotide (NaMN) to nicotinic acid adenine dinucleotide (NaAD).</text>
</comment>
<dbReference type="SUPFAM" id="SSF52374">
    <property type="entry name" value="Nucleotidylyl transferase"/>
    <property type="match status" value="1"/>
</dbReference>
<dbReference type="STRING" id="1817863.A2Y62_20995"/>
<comment type="pathway">
    <text evidence="2 10">Cofactor biosynthesis; NAD(+) biosynthesis; deamido-NAD(+) from nicotinate D-ribonucleotide: step 1/1.</text>
</comment>
<reference evidence="12 13" key="1">
    <citation type="journal article" date="2016" name="Nat. Commun.">
        <title>Thousands of microbial genomes shed light on interconnected biogeochemical processes in an aquifer system.</title>
        <authorList>
            <person name="Anantharaman K."/>
            <person name="Brown C.T."/>
            <person name="Hug L.A."/>
            <person name="Sharon I."/>
            <person name="Castelle C.J."/>
            <person name="Probst A.J."/>
            <person name="Thomas B.C."/>
            <person name="Singh A."/>
            <person name="Wilkins M.J."/>
            <person name="Karaoz U."/>
            <person name="Brodie E.L."/>
            <person name="Williams K.H."/>
            <person name="Hubbard S.S."/>
            <person name="Banfield J.F."/>
        </authorList>
    </citation>
    <scope>NUCLEOTIDE SEQUENCE [LARGE SCALE GENOMIC DNA]</scope>
</reference>
<keyword evidence="3 10" id="KW-0662">Pyridine nucleotide biosynthesis</keyword>
<feature type="domain" description="Cytidyltransferase-like" evidence="11">
    <location>
        <begin position="5"/>
        <end position="191"/>
    </location>
</feature>
<dbReference type="NCBIfam" id="TIGR00125">
    <property type="entry name" value="cyt_tran_rel"/>
    <property type="match status" value="1"/>
</dbReference>
<name>A0A1F5VVG3_9BACT</name>
<evidence type="ECO:0000313" key="12">
    <source>
        <dbReference type="EMBL" id="OGF67385.1"/>
    </source>
</evidence>
<evidence type="ECO:0000256" key="5">
    <source>
        <dbReference type="ARBA" id="ARBA00022695"/>
    </source>
</evidence>
<organism evidence="12 13">
    <name type="scientific">Candidatus Fischerbacteria bacterium RBG_13_37_8</name>
    <dbReference type="NCBI Taxonomy" id="1817863"/>
    <lineage>
        <taxon>Bacteria</taxon>
        <taxon>Candidatus Fischeribacteriota</taxon>
    </lineage>
</organism>
<dbReference type="PANTHER" id="PTHR39321:SF3">
    <property type="entry name" value="PHOSPHOPANTETHEINE ADENYLYLTRANSFERASE"/>
    <property type="match status" value="1"/>
</dbReference>
<protein>
    <recommendedName>
        <fullName evidence="10">Probable nicotinate-nucleotide adenylyltransferase</fullName>
        <ecNumber evidence="10">2.7.7.18</ecNumber>
    </recommendedName>
    <alternativeName>
        <fullName evidence="10">Deamido-NAD(+) diphosphorylase</fullName>
    </alternativeName>
    <alternativeName>
        <fullName evidence="10">Deamido-NAD(+) pyrophosphorylase</fullName>
    </alternativeName>
    <alternativeName>
        <fullName evidence="10">Nicotinate mononucleotide adenylyltransferase</fullName>
        <shortName evidence="10">NaMN adenylyltransferase</shortName>
    </alternativeName>
</protein>